<sequence length="472" mass="52209">MRRIKLIISISLFIFPIMVWGKAYNVSDYGAINDGKVLNTVAIQKAIDECASSGGGTVMINGGGTYLSGTIHLKDNVALHVAGGATLKGSPYYSDYTKDTYKMMYQFSTHMDRCLIFARNATNIAIEGYGTIDGNGHQENFPKKGGSGRPMLIRFLECENIHLQNINLINPASWTSVFLYCHNISVTGINIHSRVNYNGDGLDFDGCTGVRVSNSNFDNSDDCICLQTSRSDKPCKDVVITNNTFTSKWAGIRIGLLSKGDIESVTVSNCTFRDIEDAGLKIQQNEGGEMKNMTFSNLVMENVPRPIFMTFCQQRMSVETPQGQLEPTKRMHGFYFNNIIADNSQGDKNSAIFITGTPNQRIEDISIKDVRFIVSGGGSKEDAAKVDSVKEYTQEVMGPHSPEFYSIGTLPAFGVYARHIDGLHLENINIHTLSSDERPAVIVDDVKKFYNDIIKVNSEVIDNEEILKTSNN</sequence>
<dbReference type="SUPFAM" id="SSF51126">
    <property type="entry name" value="Pectin lyase-like"/>
    <property type="match status" value="1"/>
</dbReference>
<comment type="similarity">
    <text evidence="1 4">Belongs to the glycosyl hydrolase 28 family.</text>
</comment>
<evidence type="ECO:0000256" key="4">
    <source>
        <dbReference type="RuleBase" id="RU361169"/>
    </source>
</evidence>
<gene>
    <name evidence="5" type="ORF">L3049_05320</name>
</gene>
<evidence type="ECO:0000256" key="1">
    <source>
        <dbReference type="ARBA" id="ARBA00008834"/>
    </source>
</evidence>
<dbReference type="EMBL" id="JAKJSC010000001">
    <property type="protein sequence ID" value="MDE5417421.1"/>
    <property type="molecule type" value="Genomic_DNA"/>
</dbReference>
<keyword evidence="6" id="KW-1185">Reference proteome</keyword>
<dbReference type="PANTHER" id="PTHR31339:SF9">
    <property type="entry name" value="PLASMIN AND FIBRONECTIN-BINDING PROTEIN A"/>
    <property type="match status" value="1"/>
</dbReference>
<protein>
    <submittedName>
        <fullName evidence="5">Glycosyl hydrolase family 28 protein</fullName>
    </submittedName>
</protein>
<evidence type="ECO:0000256" key="2">
    <source>
        <dbReference type="ARBA" id="ARBA00022801"/>
    </source>
</evidence>
<dbReference type="InterPro" id="IPR000743">
    <property type="entry name" value="Glyco_hydro_28"/>
</dbReference>
<dbReference type="SMART" id="SM00710">
    <property type="entry name" value="PbH1"/>
    <property type="match status" value="6"/>
</dbReference>
<keyword evidence="2 4" id="KW-0378">Hydrolase</keyword>
<dbReference type="PANTHER" id="PTHR31339">
    <property type="entry name" value="PECTIN LYASE-RELATED"/>
    <property type="match status" value="1"/>
</dbReference>
<organism evidence="5 6">
    <name type="scientific">Paralabilibaculum antarcticum</name>
    <dbReference type="NCBI Taxonomy" id="2912572"/>
    <lineage>
        <taxon>Bacteria</taxon>
        <taxon>Pseudomonadati</taxon>
        <taxon>Bacteroidota</taxon>
        <taxon>Bacteroidia</taxon>
        <taxon>Marinilabiliales</taxon>
        <taxon>Marinifilaceae</taxon>
        <taxon>Paralabilibaculum</taxon>
    </lineage>
</organism>
<dbReference type="InterPro" id="IPR011050">
    <property type="entry name" value="Pectin_lyase_fold/virulence"/>
</dbReference>
<accession>A0ABT5VQ68</accession>
<dbReference type="Pfam" id="PF00295">
    <property type="entry name" value="Glyco_hydro_28"/>
    <property type="match status" value="1"/>
</dbReference>
<keyword evidence="3 4" id="KW-0326">Glycosidase</keyword>
<dbReference type="Proteomes" id="UP001528920">
    <property type="component" value="Unassembled WGS sequence"/>
</dbReference>
<comment type="caution">
    <text evidence="5">The sequence shown here is derived from an EMBL/GenBank/DDBJ whole genome shotgun (WGS) entry which is preliminary data.</text>
</comment>
<proteinExistence type="inferred from homology"/>
<dbReference type="GO" id="GO:0016787">
    <property type="term" value="F:hydrolase activity"/>
    <property type="evidence" value="ECO:0007669"/>
    <property type="project" value="UniProtKB-KW"/>
</dbReference>
<dbReference type="InterPro" id="IPR012334">
    <property type="entry name" value="Pectin_lyas_fold"/>
</dbReference>
<dbReference type="RefSeq" id="WP_275108761.1">
    <property type="nucleotide sequence ID" value="NZ_JAKJSC010000001.1"/>
</dbReference>
<evidence type="ECO:0000313" key="5">
    <source>
        <dbReference type="EMBL" id="MDE5417421.1"/>
    </source>
</evidence>
<name>A0ABT5VQ68_9BACT</name>
<dbReference type="Gene3D" id="2.160.20.10">
    <property type="entry name" value="Single-stranded right-handed beta-helix, Pectin lyase-like"/>
    <property type="match status" value="1"/>
</dbReference>
<dbReference type="InterPro" id="IPR051801">
    <property type="entry name" value="GH28_Enzymes"/>
</dbReference>
<evidence type="ECO:0000256" key="3">
    <source>
        <dbReference type="ARBA" id="ARBA00023295"/>
    </source>
</evidence>
<reference evidence="5 6" key="1">
    <citation type="submission" date="2022-01" db="EMBL/GenBank/DDBJ databases">
        <title>Labilibaculum sp. nov, a marine bacterium isolated from Antarctica.</title>
        <authorList>
            <person name="Dai W."/>
        </authorList>
    </citation>
    <scope>NUCLEOTIDE SEQUENCE [LARGE SCALE GENOMIC DNA]</scope>
    <source>
        <strain evidence="5 6">DW002</strain>
    </source>
</reference>
<evidence type="ECO:0000313" key="6">
    <source>
        <dbReference type="Proteomes" id="UP001528920"/>
    </source>
</evidence>
<dbReference type="InterPro" id="IPR006626">
    <property type="entry name" value="PbH1"/>
</dbReference>